<gene>
    <name evidence="2" type="ORF">C446_01548</name>
</gene>
<feature type="compositionally biased region" description="Low complexity" evidence="1">
    <location>
        <begin position="12"/>
        <end position="22"/>
    </location>
</feature>
<dbReference type="STRING" id="1227454.C446_01548"/>
<evidence type="ECO:0000313" key="2">
    <source>
        <dbReference type="EMBL" id="EMA46202.1"/>
    </source>
</evidence>
<dbReference type="OrthoDB" id="157517at2157"/>
<comment type="caution">
    <text evidence="2">The sequence shown here is derived from an EMBL/GenBank/DDBJ whole genome shotgun (WGS) entry which is preliminary data.</text>
</comment>
<feature type="compositionally biased region" description="Low complexity" evidence="1">
    <location>
        <begin position="42"/>
        <end position="61"/>
    </location>
</feature>
<feature type="compositionally biased region" description="Basic and acidic residues" evidence="1">
    <location>
        <begin position="121"/>
        <end position="138"/>
    </location>
</feature>
<proteinExistence type="predicted"/>
<name>M0MKI8_9EURY</name>
<dbReference type="EMBL" id="AOMA01000011">
    <property type="protein sequence ID" value="EMA46202.1"/>
    <property type="molecule type" value="Genomic_DNA"/>
</dbReference>
<dbReference type="PATRIC" id="fig|1227454.3.peg.303"/>
<dbReference type="RefSeq" id="WP_006671282.1">
    <property type="nucleotide sequence ID" value="NZ_AOMA01000011.1"/>
</dbReference>
<feature type="compositionally biased region" description="Acidic residues" evidence="1">
    <location>
        <begin position="29"/>
        <end position="41"/>
    </location>
</feature>
<keyword evidence="3" id="KW-1185">Reference proteome</keyword>
<feature type="region of interest" description="Disordered" evidence="1">
    <location>
        <begin position="118"/>
        <end position="146"/>
    </location>
</feature>
<protein>
    <submittedName>
        <fullName evidence="2">Uncharacterized protein</fullName>
    </submittedName>
</protein>
<sequence length="146" mass="15423">MPSSGDPPAVESSYTALSAASSSDRDTDTDTDTDADIDGDTDSTSTPASSSGSASCSSRGDGLTGVGSPDRPALDIARDTCAACGTTIEPTDYRLSWRFADGPASIERHYCSESCFPDSAVDGKRERDATDRTDETQQPRDWSYCR</sequence>
<dbReference type="eggNOG" id="arCOG14160">
    <property type="taxonomic scope" value="Archaea"/>
</dbReference>
<dbReference type="Proteomes" id="UP000011607">
    <property type="component" value="Unassembled WGS sequence"/>
</dbReference>
<feature type="region of interest" description="Disordered" evidence="1">
    <location>
        <begin position="1"/>
        <end position="72"/>
    </location>
</feature>
<accession>M0MKI8</accession>
<reference evidence="2 3" key="1">
    <citation type="journal article" date="2014" name="PLoS Genet.">
        <title>Phylogenetically driven sequencing of extremely halophilic archaea reveals strategies for static and dynamic osmo-response.</title>
        <authorList>
            <person name="Becker E.A."/>
            <person name="Seitzer P.M."/>
            <person name="Tritt A."/>
            <person name="Larsen D."/>
            <person name="Krusor M."/>
            <person name="Yao A.I."/>
            <person name="Wu D."/>
            <person name="Madern D."/>
            <person name="Eisen J.A."/>
            <person name="Darling A.E."/>
            <person name="Facciotti M.T."/>
        </authorList>
    </citation>
    <scope>NUCLEOTIDE SEQUENCE [LARGE SCALE GENOMIC DNA]</scope>
    <source>
        <strain evidence="2 3">JCM 10879</strain>
    </source>
</reference>
<organism evidence="2 3">
    <name type="scientific">Halobiforma nitratireducens JCM 10879</name>
    <dbReference type="NCBI Taxonomy" id="1227454"/>
    <lineage>
        <taxon>Archaea</taxon>
        <taxon>Methanobacteriati</taxon>
        <taxon>Methanobacteriota</taxon>
        <taxon>Stenosarchaea group</taxon>
        <taxon>Halobacteria</taxon>
        <taxon>Halobacteriales</taxon>
        <taxon>Natrialbaceae</taxon>
        <taxon>Halobiforma</taxon>
    </lineage>
</organism>
<evidence type="ECO:0000313" key="3">
    <source>
        <dbReference type="Proteomes" id="UP000011607"/>
    </source>
</evidence>
<dbReference type="AlphaFoldDB" id="M0MKI8"/>
<evidence type="ECO:0000256" key="1">
    <source>
        <dbReference type="SAM" id="MobiDB-lite"/>
    </source>
</evidence>